<name>A0ABU7WGP0_9GAMM</name>
<reference evidence="4 5" key="1">
    <citation type="submission" date="2024-01" db="EMBL/GenBank/DDBJ databases">
        <title>Novel species of the genus Luteimonas isolated from rivers.</title>
        <authorList>
            <person name="Lu H."/>
        </authorList>
    </citation>
    <scope>NUCLEOTIDE SEQUENCE [LARGE SCALE GENOMIC DNA]</scope>
    <source>
        <strain evidence="4 5">SMYT11W</strain>
    </source>
</reference>
<dbReference type="Gene3D" id="3.30.70.1070">
    <property type="entry name" value="Sporulation related repeat"/>
    <property type="match status" value="1"/>
</dbReference>
<keyword evidence="2" id="KW-0472">Membrane</keyword>
<feature type="domain" description="SPOR" evidence="3">
    <location>
        <begin position="182"/>
        <end position="260"/>
    </location>
</feature>
<feature type="transmembrane region" description="Helical" evidence="2">
    <location>
        <begin position="23"/>
        <end position="44"/>
    </location>
</feature>
<accession>A0ABU7WGP0</accession>
<feature type="compositionally biased region" description="Low complexity" evidence="1">
    <location>
        <begin position="162"/>
        <end position="178"/>
    </location>
</feature>
<dbReference type="SUPFAM" id="SSF110997">
    <property type="entry name" value="Sporulation related repeat"/>
    <property type="match status" value="1"/>
</dbReference>
<dbReference type="PANTHER" id="PTHR38687">
    <property type="entry name" value="CELL DIVISION PROTEIN DEDD-RELATED"/>
    <property type="match status" value="1"/>
</dbReference>
<sequence>MAARRGKTQARRNGGSSGGLPGWAWMIIGVVLALGIVLAVPRLLKPDSQDGFFRPSPNPDAQPAVSTTDADAEPELPTPAGQRPRAATGSQGTSTDYDFYTMLPEQEVPMTDAELAASTRAEAQRQQRAEAQQQALQAQHPDAADMAGGATTGPQPLPEQRPTPAQQATTAPATAASATPAAAGDARYILQAGSFSASGDAEALKARIALLGLTARVESGEAAGRTVYRVRMGPYGTATDLAEAKQKLGNGGLPALAIKAQ</sequence>
<dbReference type="PROSITE" id="PS51724">
    <property type="entry name" value="SPOR"/>
    <property type="match status" value="1"/>
</dbReference>
<evidence type="ECO:0000256" key="2">
    <source>
        <dbReference type="SAM" id="Phobius"/>
    </source>
</evidence>
<evidence type="ECO:0000256" key="1">
    <source>
        <dbReference type="SAM" id="MobiDB-lite"/>
    </source>
</evidence>
<dbReference type="InterPro" id="IPR036680">
    <property type="entry name" value="SPOR-like_sf"/>
</dbReference>
<feature type="region of interest" description="Disordered" evidence="1">
    <location>
        <begin position="51"/>
        <end position="97"/>
    </location>
</feature>
<evidence type="ECO:0000313" key="4">
    <source>
        <dbReference type="EMBL" id="MEF3083147.1"/>
    </source>
</evidence>
<comment type="caution">
    <text evidence="4">The sequence shown here is derived from an EMBL/GenBank/DDBJ whole genome shotgun (WGS) entry which is preliminary data.</text>
</comment>
<evidence type="ECO:0000313" key="5">
    <source>
        <dbReference type="Proteomes" id="UP001358324"/>
    </source>
</evidence>
<organism evidence="4 5">
    <name type="scientific">Luteimonas flava</name>
    <dbReference type="NCBI Taxonomy" id="3115822"/>
    <lineage>
        <taxon>Bacteria</taxon>
        <taxon>Pseudomonadati</taxon>
        <taxon>Pseudomonadota</taxon>
        <taxon>Gammaproteobacteria</taxon>
        <taxon>Lysobacterales</taxon>
        <taxon>Lysobacteraceae</taxon>
        <taxon>Luteimonas</taxon>
    </lineage>
</organism>
<dbReference type="InterPro" id="IPR007730">
    <property type="entry name" value="SPOR-like_dom"/>
</dbReference>
<keyword evidence="2" id="KW-1133">Transmembrane helix</keyword>
<keyword evidence="2" id="KW-0812">Transmembrane</keyword>
<dbReference type="EMBL" id="JAZHBM010000003">
    <property type="protein sequence ID" value="MEF3083147.1"/>
    <property type="molecule type" value="Genomic_DNA"/>
</dbReference>
<proteinExistence type="predicted"/>
<dbReference type="Pfam" id="PF05036">
    <property type="entry name" value="SPOR"/>
    <property type="match status" value="1"/>
</dbReference>
<keyword evidence="5" id="KW-1185">Reference proteome</keyword>
<dbReference type="PANTHER" id="PTHR38687:SF1">
    <property type="entry name" value="CELL DIVISION PROTEIN DEDD"/>
    <property type="match status" value="1"/>
</dbReference>
<dbReference type="RefSeq" id="WP_332078879.1">
    <property type="nucleotide sequence ID" value="NZ_JAZHBM010000003.1"/>
</dbReference>
<dbReference type="Proteomes" id="UP001358324">
    <property type="component" value="Unassembled WGS sequence"/>
</dbReference>
<dbReference type="InterPro" id="IPR052521">
    <property type="entry name" value="Cell_div_SPOR-domain"/>
</dbReference>
<evidence type="ECO:0000259" key="3">
    <source>
        <dbReference type="PROSITE" id="PS51724"/>
    </source>
</evidence>
<protein>
    <submittedName>
        <fullName evidence="4">SPOR domain-containing protein</fullName>
    </submittedName>
</protein>
<feature type="region of interest" description="Disordered" evidence="1">
    <location>
        <begin position="115"/>
        <end position="178"/>
    </location>
</feature>
<feature type="compositionally biased region" description="Low complexity" evidence="1">
    <location>
        <begin position="129"/>
        <end position="153"/>
    </location>
</feature>
<gene>
    <name evidence="4" type="ORF">V3391_13120</name>
</gene>